<feature type="domain" description="C2H2-type" evidence="8">
    <location>
        <begin position="510"/>
        <end position="537"/>
    </location>
</feature>
<dbReference type="SMART" id="SM00355">
    <property type="entry name" value="ZnF_C2H2"/>
    <property type="match status" value="30"/>
</dbReference>
<feature type="domain" description="C2H2-type" evidence="8">
    <location>
        <begin position="51"/>
        <end position="78"/>
    </location>
</feature>
<dbReference type="Gene3D" id="3.30.160.60">
    <property type="entry name" value="Classic Zinc Finger"/>
    <property type="match status" value="25"/>
</dbReference>
<feature type="domain" description="C2H2-type" evidence="8">
    <location>
        <begin position="1087"/>
        <end position="1114"/>
    </location>
</feature>
<name>A0ABQ0FRN3_APOSI</name>
<evidence type="ECO:0000256" key="7">
    <source>
        <dbReference type="SAM" id="MobiDB-lite"/>
    </source>
</evidence>
<dbReference type="InterPro" id="IPR013087">
    <property type="entry name" value="Znf_C2H2_type"/>
</dbReference>
<comment type="caution">
    <text evidence="9">The sequence shown here is derived from an EMBL/GenBank/DDBJ whole genome shotgun (WGS) entry which is preliminary data.</text>
</comment>
<dbReference type="EMBL" id="BAAFST010000018">
    <property type="protein sequence ID" value="GAB1301906.1"/>
    <property type="molecule type" value="Genomic_DNA"/>
</dbReference>
<feature type="region of interest" description="Disordered" evidence="7">
    <location>
        <begin position="1497"/>
        <end position="1518"/>
    </location>
</feature>
<feature type="domain" description="C2H2-type" evidence="8">
    <location>
        <begin position="1829"/>
        <end position="1856"/>
    </location>
</feature>
<feature type="domain" description="C2H2-type" evidence="8">
    <location>
        <begin position="1315"/>
        <end position="1342"/>
    </location>
</feature>
<feature type="region of interest" description="Disordered" evidence="7">
    <location>
        <begin position="952"/>
        <end position="975"/>
    </location>
</feature>
<feature type="domain" description="C2H2-type" evidence="8">
    <location>
        <begin position="741"/>
        <end position="768"/>
    </location>
</feature>
<feature type="compositionally biased region" description="Basic and acidic residues" evidence="7">
    <location>
        <begin position="1192"/>
        <end position="1202"/>
    </location>
</feature>
<feature type="domain" description="C2H2-type" evidence="8">
    <location>
        <begin position="108"/>
        <end position="135"/>
    </location>
</feature>
<feature type="domain" description="C2H2-type" evidence="8">
    <location>
        <begin position="1115"/>
        <end position="1142"/>
    </location>
</feature>
<evidence type="ECO:0000313" key="9">
    <source>
        <dbReference type="EMBL" id="GAB1301906.1"/>
    </source>
</evidence>
<sequence>MNGILALNDDDIDDDCPIPNFHKCEICLLSFPKESQFQRHMREHEQNDKPHRCDQCPQTFNVEFNLTLHKCTHNAEDPVCPVCNKKFSRVASLKAHIMLHEKEEAANLICSECGDEFTLHSQLAIHMEEHRQELANNRVHACKACKKEFETSPELKEHMKTHCKVRASGTRSYNRNIDRSGFTYSCPHCGKTFQKPSQLTRHIRIHTGERPFKCSECGKAFNQKGALQTHMIKHTGEKPHACAFCPAAFSQKGNLQSHVQRVHSEVKNGPTYNCTECSCIFKSLGSLNTHISKMHMGGPPNSTSSAETAHVITWFKNPAAVQSTRLDVSAGLQLYWDHRDIGSKASEGMHLLARATIFQTLPLQQVEAQVSSVSSEQNSQAVTDVIQQLLELSEPGQVEAQQSPQAGRQLSVTVGINQDILQQALENSGLSSLPVAAPPSDCSHAQTATVSTQSPHASSVSAEQADPMDAEQEKGQESPEKTDKKEKKILKKKSPFLPGSIREENGVRWHVCPYCTKEFRKPSDLVRHIRIHTHEKPFKCPQCFRAFAVKSTLTAHIKTHTGIKAFKCQYCMKSFSTSGSLKVHIRLHTGVRPFACPHCDKKFRTSGHRKTHVASHFKHTELRKTRQQRKPGKGRVGKSSVPVPDIPLQEPILITDLGLIQPIPKNQFFQNYFNNNFGNEADRPYKCFYCHRAYKKSCHLKQHIRSHTGEKPFKCSQCGRGFVSAGVLKAHVRTHTGLKSFKCLICNGAFTTGGSLRRHMGIHNDLRPYMCPYCQKTFKTSLNCKKHMKTHRLAQQVPCPLHRLARKLESSIELGSFDTLRHGEVFWSLLVRAVLRESVTASAVSEADEPVYCTAYELAQQLQQHQEASSMEDEGTVDQQSIQVSAPMPVEIESAELQQTPEAVAADPESLLELGPQHVVGTEDTALGSSWQIHLWKLMKYGFTASQAPLPGHMDQFEEQGTPQPSFESAGLPQGFTVTDTYSQQTSFPPVQQLQDSSTLESQALSTSFHQQSLLQVPSSDAINVATRLLPESSQEDLDLQTQRPQFLEDSEDQSRRSYRCDYCNKGFKKSSHLKQHVRSHTGEKPYKCKLCGRGFVSSGVLKSHEKTHTGVKAFSCSICNASFTTNGSLTRHMATHMSMRPYKCPFCEEGFRTAVHCRKHMKRHQAVSSAAAAAAETEGGDTCVDEDEENSDRSASRKPRPEVITFTEEETAQLAKIQPQESATVSEKVLVQSAAEKDRISEMKDKQAELEAEPKHANCCSYCPKSFKKPSDLVRHVRIHTGEKPYKCDECGKSFTVKSTLDCHVKTHTGQKLFSCHVCSNAFSTKGSLKVHMRLHTGAKPFKCPHCELRFRTSGRRKTHMQFHYKSDPKKARKPVTRSSSESLQSVNLLNSSSTDPNVFIMNNSVLTGQFDQNMLQQGLVGQAILPASVSAGGDLTVSLTDGSLATLEGIQLQLAANLVGPNVQISGIDASSINNITLQIDPSILQQTLQQGSLLGQPVTGESGTTSQSSSLQASDSTVPASVVIQPISGLSLQPTVTSANLTIGPLSEQDSVLTTSSSGTQDLTQVMTSQGLVSTSTGPHEITLTINNSSLSQVLAQAAGPTASSPSGSPQEITLTISAFQVCAAHWGTPRVWIYGGLVFGELHLQELNPSSGSLPSAAPMSPSAISAQNLVMSSSGVGADASVTLTLADTQGMLSGGLDTVTLNITSQAYQVTDVSAQLTPNSQPEKEGLSHQCLDCERAFSSAAVLMHHSKEVHGKERIHGCRVCRKAFKRATHLKEHMLTHQAGPSLSSQKPRVFKCDTCEKAFAKPSQLERHSRIHTGERPFHCTLCEKAFNQKSALQVHMKKHTGERPYRCDYCVMGFTQKSNMKLHMKRAHSFVGTLQAATVVQEQDGEELRTLHLEEVVQEAAGEWQTLTNVF</sequence>
<feature type="domain" description="C2H2-type" evidence="8">
    <location>
        <begin position="1343"/>
        <end position="1370"/>
    </location>
</feature>
<feature type="region of interest" description="Disordered" evidence="7">
    <location>
        <begin position="1359"/>
        <end position="1386"/>
    </location>
</feature>
<dbReference type="Proteomes" id="UP001623349">
    <property type="component" value="Unassembled WGS sequence"/>
</dbReference>
<dbReference type="Pfam" id="PF13912">
    <property type="entry name" value="zf-C2H2_6"/>
    <property type="match status" value="1"/>
</dbReference>
<evidence type="ECO:0000256" key="3">
    <source>
        <dbReference type="ARBA" id="ARBA00022771"/>
    </source>
</evidence>
<feature type="domain" description="C2H2-type" evidence="8">
    <location>
        <begin position="78"/>
        <end position="105"/>
    </location>
</feature>
<feature type="domain" description="C2H2-type" evidence="8">
    <location>
        <begin position="184"/>
        <end position="211"/>
    </location>
</feature>
<dbReference type="Pfam" id="PF00096">
    <property type="entry name" value="zf-C2H2"/>
    <property type="match status" value="18"/>
</dbReference>
<feature type="domain" description="C2H2-type" evidence="8">
    <location>
        <begin position="713"/>
        <end position="740"/>
    </location>
</feature>
<evidence type="ECO:0000256" key="1">
    <source>
        <dbReference type="ARBA" id="ARBA00004123"/>
    </source>
</evidence>
<feature type="domain" description="C2H2-type" evidence="8">
    <location>
        <begin position="1143"/>
        <end position="1170"/>
    </location>
</feature>
<feature type="region of interest" description="Disordered" evidence="7">
    <location>
        <begin position="435"/>
        <end position="494"/>
    </location>
</feature>
<comment type="subcellular location">
    <subcellularLocation>
        <location evidence="1">Nucleus</location>
    </subcellularLocation>
</comment>
<keyword evidence="5" id="KW-0539">Nucleus</keyword>
<feature type="compositionally biased region" description="Basic and acidic residues" evidence="7">
    <location>
        <begin position="471"/>
        <end position="486"/>
    </location>
</feature>
<feature type="domain" description="C2H2-type" evidence="8">
    <location>
        <begin position="1801"/>
        <end position="1828"/>
    </location>
</feature>
<feature type="region of interest" description="Disordered" evidence="7">
    <location>
        <begin position="1034"/>
        <end position="1053"/>
    </location>
</feature>
<dbReference type="PROSITE" id="PS00028">
    <property type="entry name" value="ZINC_FINGER_C2H2_1"/>
    <property type="match status" value="30"/>
</dbReference>
<proteinExistence type="predicted"/>
<feature type="domain" description="C2H2-type" evidence="8">
    <location>
        <begin position="1857"/>
        <end position="1881"/>
    </location>
</feature>
<dbReference type="PROSITE" id="PS50157">
    <property type="entry name" value="ZINC_FINGER_C2H2_2"/>
    <property type="match status" value="30"/>
</dbReference>
<feature type="domain" description="C2H2-type" evidence="8">
    <location>
        <begin position="594"/>
        <end position="624"/>
    </location>
</feature>
<dbReference type="PANTHER" id="PTHR24396">
    <property type="entry name" value="ZINC FINGER PROTEIN"/>
    <property type="match status" value="1"/>
</dbReference>
<keyword evidence="3 6" id="KW-0863">Zinc-finger</keyword>
<evidence type="ECO:0000313" key="10">
    <source>
        <dbReference type="Proteomes" id="UP001623349"/>
    </source>
</evidence>
<feature type="domain" description="C2H2-type" evidence="8">
    <location>
        <begin position="1736"/>
        <end position="1764"/>
    </location>
</feature>
<dbReference type="InterPro" id="IPR051643">
    <property type="entry name" value="Transcr_Reg_ZincFinger"/>
</dbReference>
<keyword evidence="10" id="KW-1185">Reference proteome</keyword>
<evidence type="ECO:0000256" key="4">
    <source>
        <dbReference type="ARBA" id="ARBA00022833"/>
    </source>
</evidence>
<feature type="domain" description="C2H2-type" evidence="8">
    <location>
        <begin position="566"/>
        <end position="593"/>
    </location>
</feature>
<keyword evidence="2" id="KW-0479">Metal-binding</keyword>
<feature type="domain" description="C2H2-type" evidence="8">
    <location>
        <begin position="1765"/>
        <end position="1792"/>
    </location>
</feature>
<accession>A0ABQ0FRN3</accession>
<keyword evidence="4" id="KW-0862">Zinc</keyword>
<evidence type="ECO:0000256" key="2">
    <source>
        <dbReference type="ARBA" id="ARBA00022723"/>
    </source>
</evidence>
<feature type="domain" description="C2H2-type" evidence="8">
    <location>
        <begin position="685"/>
        <end position="712"/>
    </location>
</feature>
<feature type="domain" description="C2H2-type" evidence="8">
    <location>
        <begin position="1287"/>
        <end position="1314"/>
    </location>
</feature>
<feature type="domain" description="C2H2-type" evidence="8">
    <location>
        <begin position="240"/>
        <end position="268"/>
    </location>
</feature>
<feature type="compositionally biased region" description="Polar residues" evidence="7">
    <location>
        <begin position="443"/>
        <end position="462"/>
    </location>
</feature>
<feature type="domain" description="C2H2-type" evidence="8">
    <location>
        <begin position="769"/>
        <end position="796"/>
    </location>
</feature>
<dbReference type="PANTHER" id="PTHR24396:SF21">
    <property type="entry name" value="ZINC FINGER PROTEIN 236"/>
    <property type="match status" value="1"/>
</dbReference>
<feature type="domain" description="C2H2-type" evidence="8">
    <location>
        <begin position="140"/>
        <end position="167"/>
    </location>
</feature>
<feature type="domain" description="C2H2-type" evidence="8">
    <location>
        <begin position="212"/>
        <end position="239"/>
    </location>
</feature>
<organism evidence="9 10">
    <name type="scientific">Apodemus speciosus</name>
    <name type="common">Large Japanese field mouse</name>
    <dbReference type="NCBI Taxonomy" id="105296"/>
    <lineage>
        <taxon>Eukaryota</taxon>
        <taxon>Metazoa</taxon>
        <taxon>Chordata</taxon>
        <taxon>Craniata</taxon>
        <taxon>Vertebrata</taxon>
        <taxon>Euteleostomi</taxon>
        <taxon>Mammalia</taxon>
        <taxon>Eutheria</taxon>
        <taxon>Euarchontoglires</taxon>
        <taxon>Glires</taxon>
        <taxon>Rodentia</taxon>
        <taxon>Myomorpha</taxon>
        <taxon>Muroidea</taxon>
        <taxon>Muridae</taxon>
        <taxon>Murinae</taxon>
        <taxon>Apodemus</taxon>
    </lineage>
</organism>
<feature type="domain" description="C2H2-type" evidence="8">
    <location>
        <begin position="272"/>
        <end position="300"/>
    </location>
</feature>
<feature type="domain" description="C2H2-type" evidence="8">
    <location>
        <begin position="1259"/>
        <end position="1286"/>
    </location>
</feature>
<feature type="region of interest" description="Disordered" evidence="7">
    <location>
        <begin position="1178"/>
        <end position="1203"/>
    </location>
</feature>
<evidence type="ECO:0000259" key="8">
    <source>
        <dbReference type="PROSITE" id="PS50157"/>
    </source>
</evidence>
<evidence type="ECO:0000256" key="5">
    <source>
        <dbReference type="ARBA" id="ARBA00023242"/>
    </source>
</evidence>
<reference evidence="9 10" key="1">
    <citation type="submission" date="2024-08" db="EMBL/GenBank/DDBJ databases">
        <title>The draft genome of Apodemus speciosus.</title>
        <authorList>
            <person name="Nabeshima K."/>
            <person name="Suzuki S."/>
            <person name="Onuma M."/>
        </authorList>
    </citation>
    <scope>NUCLEOTIDE SEQUENCE [LARGE SCALE GENOMIC DNA]</scope>
    <source>
        <strain evidence="9">IB14-021</strain>
    </source>
</reference>
<evidence type="ECO:0000256" key="6">
    <source>
        <dbReference type="PROSITE-ProRule" id="PRU00042"/>
    </source>
</evidence>
<dbReference type="SUPFAM" id="SSF57667">
    <property type="entry name" value="beta-beta-alpha zinc fingers"/>
    <property type="match status" value="16"/>
</dbReference>
<feature type="domain" description="C2H2-type" evidence="8">
    <location>
        <begin position="1059"/>
        <end position="1086"/>
    </location>
</feature>
<dbReference type="InterPro" id="IPR036236">
    <property type="entry name" value="Znf_C2H2_sf"/>
</dbReference>
<feature type="domain" description="C2H2-type" evidence="8">
    <location>
        <begin position="22"/>
        <end position="50"/>
    </location>
</feature>
<gene>
    <name evidence="9" type="ORF">APTSU1_001714400</name>
</gene>
<protein>
    <submittedName>
        <fullName evidence="9">Zinc finger protein 236</fullName>
    </submittedName>
</protein>
<feature type="domain" description="C2H2-type" evidence="8">
    <location>
        <begin position="538"/>
        <end position="565"/>
    </location>
</feature>